<evidence type="ECO:0000256" key="2">
    <source>
        <dbReference type="ARBA" id="ARBA00022598"/>
    </source>
</evidence>
<dbReference type="InterPro" id="IPR045851">
    <property type="entry name" value="AMP-bd_C_sf"/>
</dbReference>
<dbReference type="GO" id="GO:0022857">
    <property type="term" value="F:transmembrane transporter activity"/>
    <property type="evidence" value="ECO:0007669"/>
    <property type="project" value="InterPro"/>
</dbReference>
<dbReference type="SUPFAM" id="SSF56801">
    <property type="entry name" value="Acetyl-CoA synthetase-like"/>
    <property type="match status" value="1"/>
</dbReference>
<organism evidence="8 9">
    <name type="scientific">Rhodovastum atsumiense</name>
    <dbReference type="NCBI Taxonomy" id="504468"/>
    <lineage>
        <taxon>Bacteria</taxon>
        <taxon>Pseudomonadati</taxon>
        <taxon>Pseudomonadota</taxon>
        <taxon>Alphaproteobacteria</taxon>
        <taxon>Acetobacterales</taxon>
        <taxon>Acetobacteraceae</taxon>
        <taxon>Rhodovastum</taxon>
    </lineage>
</organism>
<reference evidence="8 9" key="1">
    <citation type="submission" date="2019-09" db="EMBL/GenBank/DDBJ databases">
        <title>Genome sequence of Rhodovastum atsumiense, a diverse member of the Acetobacteraceae family of non-sulfur purple photosynthetic bacteria.</title>
        <authorList>
            <person name="Meyer T."/>
            <person name="Kyndt J."/>
        </authorList>
    </citation>
    <scope>NUCLEOTIDE SEQUENCE [LARGE SCALE GENOMIC DNA]</scope>
    <source>
        <strain evidence="8 9">DSM 21279</strain>
    </source>
</reference>
<dbReference type="PANTHER" id="PTHR43201:SF5">
    <property type="entry name" value="MEDIUM-CHAIN ACYL-COA LIGASE ACSF2, MITOCHONDRIAL"/>
    <property type="match status" value="1"/>
</dbReference>
<dbReference type="GO" id="GO:0031956">
    <property type="term" value="F:medium-chain fatty acid-CoA ligase activity"/>
    <property type="evidence" value="ECO:0007669"/>
    <property type="project" value="TreeGrafter"/>
</dbReference>
<feature type="domain" description="Phospholipid/glycerol acyltransferase" evidence="7">
    <location>
        <begin position="446"/>
        <end position="556"/>
    </location>
</feature>
<feature type="transmembrane region" description="Helical" evidence="6">
    <location>
        <begin position="166"/>
        <end position="185"/>
    </location>
</feature>
<dbReference type="InterPro" id="IPR042099">
    <property type="entry name" value="ANL_N_sf"/>
</dbReference>
<dbReference type="InterPro" id="IPR036259">
    <property type="entry name" value="MFS_trans_sf"/>
</dbReference>
<protein>
    <submittedName>
        <fullName evidence="8">Acyl-[ACP]--phospholipid O-acyltransferase</fullName>
    </submittedName>
</protein>
<feature type="transmembrane region" description="Helical" evidence="6">
    <location>
        <begin position="44"/>
        <end position="62"/>
    </location>
</feature>
<gene>
    <name evidence="8" type="ORF">F1189_07490</name>
</gene>
<dbReference type="Gene3D" id="1.20.1250.20">
    <property type="entry name" value="MFS general substrate transporter like domains"/>
    <property type="match status" value="1"/>
</dbReference>
<dbReference type="InterPro" id="IPR002123">
    <property type="entry name" value="Plipid/glycerol_acylTrfase"/>
</dbReference>
<dbReference type="PROSITE" id="PS00455">
    <property type="entry name" value="AMP_BINDING"/>
    <property type="match status" value="1"/>
</dbReference>
<evidence type="ECO:0000256" key="3">
    <source>
        <dbReference type="ARBA" id="ARBA00022692"/>
    </source>
</evidence>
<evidence type="ECO:0000313" key="9">
    <source>
        <dbReference type="Proteomes" id="UP000325255"/>
    </source>
</evidence>
<dbReference type="NCBIfam" id="NF005291">
    <property type="entry name" value="PRK06814.1"/>
    <property type="match status" value="1"/>
</dbReference>
<feature type="transmembrane region" description="Helical" evidence="6">
    <location>
        <begin position="327"/>
        <end position="349"/>
    </location>
</feature>
<dbReference type="InterPro" id="IPR000873">
    <property type="entry name" value="AMP-dep_synth/lig_dom"/>
</dbReference>
<keyword evidence="4 6" id="KW-1133">Transmembrane helix</keyword>
<dbReference type="Proteomes" id="UP000325255">
    <property type="component" value="Unassembled WGS sequence"/>
</dbReference>
<dbReference type="CDD" id="cd07989">
    <property type="entry name" value="LPLAT_AGPAT-like"/>
    <property type="match status" value="1"/>
</dbReference>
<dbReference type="PANTHER" id="PTHR43201">
    <property type="entry name" value="ACYL-COA SYNTHETASE"/>
    <property type="match status" value="1"/>
</dbReference>
<dbReference type="Gene3D" id="3.40.50.12780">
    <property type="entry name" value="N-terminal domain of ligase-like"/>
    <property type="match status" value="1"/>
</dbReference>
<evidence type="ECO:0000259" key="7">
    <source>
        <dbReference type="SMART" id="SM00563"/>
    </source>
</evidence>
<dbReference type="SUPFAM" id="SSF69593">
    <property type="entry name" value="Glycerol-3-phosphate (1)-acyltransferase"/>
    <property type="match status" value="1"/>
</dbReference>
<dbReference type="CDD" id="cd06173">
    <property type="entry name" value="MFS_MefA_like"/>
    <property type="match status" value="1"/>
</dbReference>
<dbReference type="GO" id="GO:0006631">
    <property type="term" value="P:fatty acid metabolic process"/>
    <property type="evidence" value="ECO:0007669"/>
    <property type="project" value="TreeGrafter"/>
</dbReference>
<dbReference type="Gene3D" id="3.30.300.30">
    <property type="match status" value="1"/>
</dbReference>
<dbReference type="OrthoDB" id="9803968at2"/>
<accession>A0A5M6J000</accession>
<evidence type="ECO:0000256" key="4">
    <source>
        <dbReference type="ARBA" id="ARBA00022989"/>
    </source>
</evidence>
<name>A0A5M6J000_9PROT</name>
<feature type="transmembrane region" description="Helical" evidence="6">
    <location>
        <begin position="251"/>
        <end position="272"/>
    </location>
</feature>
<evidence type="ECO:0000256" key="6">
    <source>
        <dbReference type="SAM" id="Phobius"/>
    </source>
</evidence>
<comment type="caution">
    <text evidence="8">The sequence shown here is derived from an EMBL/GenBank/DDBJ whole genome shotgun (WGS) entry which is preliminary data.</text>
</comment>
<keyword evidence="3 6" id="KW-0812">Transmembrane</keyword>
<evidence type="ECO:0000256" key="1">
    <source>
        <dbReference type="ARBA" id="ARBA00006432"/>
    </source>
</evidence>
<dbReference type="Pfam" id="PF00501">
    <property type="entry name" value="AMP-binding"/>
    <property type="match status" value="1"/>
</dbReference>
<sequence>MLRARRFLPLFVTQMLGALNDNLFKNALGVLALFASAAWGKELVAIGLGVFILPYVLFSSLAGELADRGDKARLIRLTKLWELGLMLLGVVGFLLGSIPLLMAVLFGLGVQATFFSPLKYGILPDHLPGHDLVAGNGLIEAGTFLGILAGTIAGSALVRAPHGPEIVAGLGVVISLAGIASAWAIPPAPPAAPRLPIGWNLPRETLALLRLARGNREVWISALGISWFWAVGAIVLSELPVAAKDVLGGDAGLITLLLAVFSVGVGVGSVGCARLLHGEVSPRLVPLAALGISLFTADFAHACTLPGAVGRLATPMDVLAAPVGWRLLADLFLLALCGGVYSVSLYAFIQQRADPAQRSRMIAMNNVLNAAFMVVASGVAAGLTAAHVGVPQILLLTAAANLLVAMWLLRLLPPATLRALYRPLLRWLCRAEVTGLEHYRAAGDRVVIVVNHLSLADGPLVAAFLPDAPAFAVNLGMARKWWVRPVLAAVETFLVDPANPLALRGIIGWVKQDRKLVVFPEGRLTRTGALMKVYDGAGLVADRAGAMVLPIHIDGTQFTPFARMPGRMRRRLVPRLRMHIHPPLRLAVDPALTGRARRRALGNALQDVMVGAAFASAATDRTLFGALLAARDRFGAGLPIAEDIARQPISYRRLVTGAVVLGRHLDARVPAGERIGVLLPTSIPAVVSFFALQAFGRVPAMLNFSAGAEALLHACAAAEITTIVTARAFVARARLDAVVARLQERHRILWLEDLRAGIGRGARLRGMLDALRADRLPGARGAAGDPAVVLFTSGSEGTPKGVVLSHRNLLSNCAQLLAVADVGPSDRMLNAMPLFHAFGLTGGTLLPLLHGVSTVLYPSPLHYRVIPELLYDTDSTIVIGTDTFLAGWTRFAHPYDFRSIRFVVAGAEKLREETRRTYADCFGVRILEGYGITEAAPVLAVNAPMEHRPGTAGRLLPGIEHRLLPVEGMPQGGRLLVRGPNVMLGYFRTTAPGVLEPPPDGWADTGDIVTVDADGFITIRGRAGRFAKVAGEMVSMAAAEELVAALWPDDVHAVLAEPDPRKGERLVLVTTRRDAETRALVVHAAARGVAEMMVPRVIVPVDAIPRLGSGKIDYPALQRLLAGRAAA</sequence>
<dbReference type="InterPro" id="IPR020845">
    <property type="entry name" value="AMP-binding_CS"/>
</dbReference>
<dbReference type="Pfam" id="PF01553">
    <property type="entry name" value="Acyltransferase"/>
    <property type="match status" value="1"/>
</dbReference>
<keyword evidence="5 6" id="KW-0472">Membrane</keyword>
<evidence type="ECO:0000256" key="5">
    <source>
        <dbReference type="ARBA" id="ARBA00023136"/>
    </source>
</evidence>
<comment type="similarity">
    <text evidence="1">Belongs to the ATP-dependent AMP-binding enzyme family.</text>
</comment>
<feature type="transmembrane region" description="Helical" evidence="6">
    <location>
        <begin position="83"/>
        <end position="108"/>
    </location>
</feature>
<dbReference type="GO" id="GO:0016746">
    <property type="term" value="F:acyltransferase activity"/>
    <property type="evidence" value="ECO:0007669"/>
    <property type="project" value="UniProtKB-KW"/>
</dbReference>
<keyword evidence="8" id="KW-0012">Acyltransferase</keyword>
<dbReference type="EMBL" id="VWPK01000009">
    <property type="protein sequence ID" value="KAA5612955.1"/>
    <property type="molecule type" value="Genomic_DNA"/>
</dbReference>
<keyword evidence="9" id="KW-1185">Reference proteome</keyword>
<proteinExistence type="inferred from homology"/>
<keyword evidence="2" id="KW-0436">Ligase</keyword>
<dbReference type="InterPro" id="IPR011701">
    <property type="entry name" value="MFS"/>
</dbReference>
<feature type="transmembrane region" description="Helical" evidence="6">
    <location>
        <begin position="284"/>
        <end position="307"/>
    </location>
</feature>
<dbReference type="SUPFAM" id="SSF103473">
    <property type="entry name" value="MFS general substrate transporter"/>
    <property type="match status" value="1"/>
</dbReference>
<feature type="transmembrane region" description="Helical" evidence="6">
    <location>
        <begin position="393"/>
        <end position="412"/>
    </location>
</feature>
<dbReference type="SMART" id="SM00563">
    <property type="entry name" value="PlsC"/>
    <property type="match status" value="1"/>
</dbReference>
<evidence type="ECO:0000313" key="8">
    <source>
        <dbReference type="EMBL" id="KAA5612955.1"/>
    </source>
</evidence>
<keyword evidence="8" id="KW-0808">Transferase</keyword>
<dbReference type="AlphaFoldDB" id="A0A5M6J000"/>
<feature type="transmembrane region" description="Helical" evidence="6">
    <location>
        <begin position="370"/>
        <end position="387"/>
    </location>
</feature>
<dbReference type="Pfam" id="PF07690">
    <property type="entry name" value="MFS_1"/>
    <property type="match status" value="1"/>
</dbReference>